<dbReference type="Pfam" id="PF11638">
    <property type="entry name" value="DnaA_N"/>
    <property type="match status" value="1"/>
</dbReference>
<dbReference type="InterPro" id="IPR024633">
    <property type="entry name" value="DnaA_N_dom"/>
</dbReference>
<evidence type="ECO:0000259" key="1">
    <source>
        <dbReference type="Pfam" id="PF11638"/>
    </source>
</evidence>
<reference evidence="2 3" key="1">
    <citation type="submission" date="2023-09" db="EMBL/GenBank/DDBJ databases">
        <title>Whole genome shotgun sequencing (WGS) of Bosea sp. ZW T0_25, isolated from stored onions (Allium cepa).</title>
        <authorList>
            <person name="Stoll D.A."/>
            <person name="Huch M."/>
        </authorList>
    </citation>
    <scope>NUCLEOTIDE SEQUENCE [LARGE SCALE GENOMIC DNA]</scope>
    <source>
        <strain evidence="2 3">ZW T0_25</strain>
    </source>
</reference>
<evidence type="ECO:0000313" key="2">
    <source>
        <dbReference type="EMBL" id="MDU0341857.1"/>
    </source>
</evidence>
<protein>
    <submittedName>
        <fullName evidence="2">DnaA N-terminal domain-containing protein</fullName>
    </submittedName>
</protein>
<keyword evidence="3" id="KW-1185">Reference proteome</keyword>
<sequence length="127" mass="13894">MLEQIETGDFVDVASGPSVAKLGLAKGAAAAAEKESWDRVRRRLRAELGEDVFSSWFARVEICAVVEGVAHLTVPTRFLKSWLEAHYAERLRAHCMAELDAPHGVSLSVRQVARDGAEPRAEGPAQR</sequence>
<feature type="domain" description="DnaA N-terminal" evidence="1">
    <location>
        <begin position="35"/>
        <end position="95"/>
    </location>
</feature>
<feature type="non-terminal residue" evidence="2">
    <location>
        <position position="127"/>
    </location>
</feature>
<dbReference type="Proteomes" id="UP001254257">
    <property type="component" value="Unassembled WGS sequence"/>
</dbReference>
<organism evidence="2 3">
    <name type="scientific">Bosea rubneri</name>
    <dbReference type="NCBI Taxonomy" id="3075434"/>
    <lineage>
        <taxon>Bacteria</taxon>
        <taxon>Pseudomonadati</taxon>
        <taxon>Pseudomonadota</taxon>
        <taxon>Alphaproteobacteria</taxon>
        <taxon>Hyphomicrobiales</taxon>
        <taxon>Boseaceae</taxon>
        <taxon>Bosea</taxon>
    </lineage>
</organism>
<comment type="caution">
    <text evidence="2">The sequence shown here is derived from an EMBL/GenBank/DDBJ whole genome shotgun (WGS) entry which is preliminary data.</text>
</comment>
<accession>A0ABU3SAP9</accession>
<gene>
    <name evidence="2" type="ORF">RKE40_18315</name>
</gene>
<dbReference type="Gene3D" id="3.30.300.180">
    <property type="match status" value="1"/>
</dbReference>
<dbReference type="InterPro" id="IPR038454">
    <property type="entry name" value="DnaA_N_sf"/>
</dbReference>
<name>A0ABU3SAP9_9HYPH</name>
<proteinExistence type="predicted"/>
<evidence type="ECO:0000313" key="3">
    <source>
        <dbReference type="Proteomes" id="UP001254257"/>
    </source>
</evidence>
<dbReference type="EMBL" id="JAWDID010000030">
    <property type="protein sequence ID" value="MDU0341857.1"/>
    <property type="molecule type" value="Genomic_DNA"/>
</dbReference>
<dbReference type="RefSeq" id="WP_316019664.1">
    <property type="nucleotide sequence ID" value="NZ_JAWDID010000030.1"/>
</dbReference>